<keyword evidence="6" id="KW-1185">Reference proteome</keyword>
<dbReference type="Gene3D" id="1.20.120.530">
    <property type="entry name" value="GntR ligand-binding domain-like"/>
    <property type="match status" value="1"/>
</dbReference>
<dbReference type="RefSeq" id="WP_266122704.1">
    <property type="nucleotide sequence ID" value="NZ_JAJHNU010000001.1"/>
</dbReference>
<evidence type="ECO:0000256" key="1">
    <source>
        <dbReference type="ARBA" id="ARBA00023015"/>
    </source>
</evidence>
<evidence type="ECO:0000256" key="3">
    <source>
        <dbReference type="ARBA" id="ARBA00023163"/>
    </source>
</evidence>
<dbReference type="Pfam" id="PF07729">
    <property type="entry name" value="FCD"/>
    <property type="match status" value="1"/>
</dbReference>
<evidence type="ECO:0000256" key="2">
    <source>
        <dbReference type="ARBA" id="ARBA00023125"/>
    </source>
</evidence>
<evidence type="ECO:0000313" key="6">
    <source>
        <dbReference type="Proteomes" id="UP001168613"/>
    </source>
</evidence>
<comment type="caution">
    <text evidence="5">The sequence shown here is derived from an EMBL/GenBank/DDBJ whole genome shotgun (WGS) entry which is preliminary data.</text>
</comment>
<proteinExistence type="predicted"/>
<dbReference type="Pfam" id="PF00392">
    <property type="entry name" value="GntR"/>
    <property type="match status" value="1"/>
</dbReference>
<dbReference type="PANTHER" id="PTHR43537:SF49">
    <property type="entry name" value="TRANSCRIPTIONAL REGULATORY PROTEIN"/>
    <property type="match status" value="1"/>
</dbReference>
<name>A0ABT8EFC3_9BURK</name>
<gene>
    <name evidence="5" type="ORF">LMS43_01520</name>
</gene>
<dbReference type="InterPro" id="IPR011711">
    <property type="entry name" value="GntR_C"/>
</dbReference>
<dbReference type="Proteomes" id="UP001168613">
    <property type="component" value="Unassembled WGS sequence"/>
</dbReference>
<evidence type="ECO:0000259" key="4">
    <source>
        <dbReference type="PROSITE" id="PS50949"/>
    </source>
</evidence>
<evidence type="ECO:0000313" key="5">
    <source>
        <dbReference type="EMBL" id="MDN4119958.1"/>
    </source>
</evidence>
<dbReference type="SMART" id="SM00895">
    <property type="entry name" value="FCD"/>
    <property type="match status" value="1"/>
</dbReference>
<keyword evidence="3" id="KW-0804">Transcription</keyword>
<dbReference type="InterPro" id="IPR000524">
    <property type="entry name" value="Tscrpt_reg_HTH_GntR"/>
</dbReference>
<dbReference type="PANTHER" id="PTHR43537">
    <property type="entry name" value="TRANSCRIPTIONAL REGULATOR, GNTR FAMILY"/>
    <property type="match status" value="1"/>
</dbReference>
<reference evidence="5" key="1">
    <citation type="submission" date="2021-11" db="EMBL/GenBank/DDBJ databases">
        <title>Draft genome sequence of Alcaligenes endophyticus type strain CCUG 75668T.</title>
        <authorList>
            <person name="Salva-Serra F."/>
            <person name="Duran R.E."/>
            <person name="Seeger M."/>
            <person name="Moore E.R.B."/>
            <person name="Jaen-Luchoro D."/>
        </authorList>
    </citation>
    <scope>NUCLEOTIDE SEQUENCE</scope>
    <source>
        <strain evidence="5">CCUG 75668</strain>
    </source>
</reference>
<dbReference type="SUPFAM" id="SSF48008">
    <property type="entry name" value="GntR ligand-binding domain-like"/>
    <property type="match status" value="1"/>
</dbReference>
<dbReference type="SUPFAM" id="SSF46785">
    <property type="entry name" value="Winged helix' DNA-binding domain"/>
    <property type="match status" value="1"/>
</dbReference>
<keyword evidence="2" id="KW-0238">DNA-binding</keyword>
<feature type="domain" description="HTH gntR-type" evidence="4">
    <location>
        <begin position="7"/>
        <end position="74"/>
    </location>
</feature>
<dbReference type="EMBL" id="JAJHNU010000001">
    <property type="protein sequence ID" value="MDN4119958.1"/>
    <property type="molecule type" value="Genomic_DNA"/>
</dbReference>
<dbReference type="InterPro" id="IPR036388">
    <property type="entry name" value="WH-like_DNA-bd_sf"/>
</dbReference>
<dbReference type="InterPro" id="IPR008920">
    <property type="entry name" value="TF_FadR/GntR_C"/>
</dbReference>
<protein>
    <submittedName>
        <fullName evidence="5">GntR family transcriptional regulator</fullName>
    </submittedName>
</protein>
<dbReference type="SMART" id="SM00345">
    <property type="entry name" value="HTH_GNTR"/>
    <property type="match status" value="1"/>
</dbReference>
<accession>A0ABT8EFC3</accession>
<keyword evidence="1" id="KW-0805">Transcription regulation</keyword>
<sequence>MFTQTAQSGAEDIAARLEEDIVLGLLAPQVRLIEDDLMARFQAKRHVVRAACDLLEKAGLVERKRNVGAMVRSFADTDVYQLYEIRRLLETEAMRLVPLPAPEEMLRHLHLIQAKHDEAVQLADVRLIFHSNQEFHRGLFGYCGNPHLAQAIEDFARRTHAIRFQALLSREQQLKSQKEHHQLLELLEVGDRETLLALTQAHLIPSRDYYLRTRNALGLLSDIRP</sequence>
<dbReference type="PROSITE" id="PS50949">
    <property type="entry name" value="HTH_GNTR"/>
    <property type="match status" value="1"/>
</dbReference>
<dbReference type="Gene3D" id="1.10.10.10">
    <property type="entry name" value="Winged helix-like DNA-binding domain superfamily/Winged helix DNA-binding domain"/>
    <property type="match status" value="1"/>
</dbReference>
<organism evidence="5 6">
    <name type="scientific">Alcaligenes endophyticus</name>
    <dbReference type="NCBI Taxonomy" id="1929088"/>
    <lineage>
        <taxon>Bacteria</taxon>
        <taxon>Pseudomonadati</taxon>
        <taxon>Pseudomonadota</taxon>
        <taxon>Betaproteobacteria</taxon>
        <taxon>Burkholderiales</taxon>
        <taxon>Alcaligenaceae</taxon>
        <taxon>Alcaligenes</taxon>
    </lineage>
</organism>
<dbReference type="InterPro" id="IPR036390">
    <property type="entry name" value="WH_DNA-bd_sf"/>
</dbReference>